<dbReference type="KEGG" id="paun:MJA45_23900"/>
<dbReference type="RefSeq" id="WP_315604405.1">
    <property type="nucleotide sequence ID" value="NZ_CP130318.1"/>
</dbReference>
<accession>A0AA96REQ0</accession>
<keyword evidence="3" id="KW-1185">Reference proteome</keyword>
<feature type="transmembrane region" description="Helical" evidence="1">
    <location>
        <begin position="12"/>
        <end position="32"/>
    </location>
</feature>
<reference evidence="2 3" key="1">
    <citation type="submission" date="2022-02" db="EMBL/GenBank/DDBJ databases">
        <title>Paenibacillus sp. MBLB1776 Whole Genome Shotgun Sequencing.</title>
        <authorList>
            <person name="Hwang C.Y."/>
            <person name="Cho E.-S."/>
            <person name="Seo M.-J."/>
        </authorList>
    </citation>
    <scope>NUCLEOTIDE SEQUENCE [LARGE SCALE GENOMIC DNA]</scope>
    <source>
        <strain evidence="2 3">MBLB1776</strain>
    </source>
</reference>
<name>A0AA96REQ0_9BACL</name>
<feature type="transmembrane region" description="Helical" evidence="1">
    <location>
        <begin position="52"/>
        <end position="74"/>
    </location>
</feature>
<proteinExistence type="predicted"/>
<dbReference type="EMBL" id="CP130318">
    <property type="protein sequence ID" value="WNQ10631.1"/>
    <property type="molecule type" value="Genomic_DNA"/>
</dbReference>
<feature type="transmembrane region" description="Helical" evidence="1">
    <location>
        <begin position="192"/>
        <end position="210"/>
    </location>
</feature>
<sequence length="217" mass="23874">MKRAAGHISRSWWLLLAVSLGVMTPFAAPYLTLDPERSRVTIDSVAIQYPLLVAHVGLALAALAAGFPQFLAGLRAARPRLHRITGRIYAGCVFASGILAVPLAFYEPDYTRAASFLALAAAWLFTTGHGWRAALCGDWEAHRRWMTRSFGVTLAAVSARLLVPLLLLLYLALHGFSLPGGREDMIKEVLAVNIWAGLLVNLILVEWYVLGKKRRKE</sequence>
<feature type="transmembrane region" description="Helical" evidence="1">
    <location>
        <begin position="152"/>
        <end position="172"/>
    </location>
</feature>
<organism evidence="2 3">
    <name type="scientific">Paenibacillus aurantius</name>
    <dbReference type="NCBI Taxonomy" id="2918900"/>
    <lineage>
        <taxon>Bacteria</taxon>
        <taxon>Bacillati</taxon>
        <taxon>Bacillota</taxon>
        <taxon>Bacilli</taxon>
        <taxon>Bacillales</taxon>
        <taxon>Paenibacillaceae</taxon>
        <taxon>Paenibacillus</taxon>
    </lineage>
</organism>
<dbReference type="Pfam" id="PF10067">
    <property type="entry name" value="DUF2306"/>
    <property type="match status" value="1"/>
</dbReference>
<dbReference type="Proteomes" id="UP001305702">
    <property type="component" value="Chromosome"/>
</dbReference>
<protein>
    <submittedName>
        <fullName evidence="2">DUF2306 domain-containing protein</fullName>
    </submittedName>
</protein>
<gene>
    <name evidence="2" type="ORF">MJA45_23900</name>
</gene>
<keyword evidence="1" id="KW-0472">Membrane</keyword>
<evidence type="ECO:0000256" key="1">
    <source>
        <dbReference type="SAM" id="Phobius"/>
    </source>
</evidence>
<feature type="transmembrane region" description="Helical" evidence="1">
    <location>
        <begin position="112"/>
        <end position="131"/>
    </location>
</feature>
<feature type="transmembrane region" description="Helical" evidence="1">
    <location>
        <begin position="86"/>
        <end position="106"/>
    </location>
</feature>
<dbReference type="AlphaFoldDB" id="A0AA96REQ0"/>
<keyword evidence="1" id="KW-1133">Transmembrane helix</keyword>
<evidence type="ECO:0000313" key="2">
    <source>
        <dbReference type="EMBL" id="WNQ10631.1"/>
    </source>
</evidence>
<keyword evidence="1" id="KW-0812">Transmembrane</keyword>
<dbReference type="InterPro" id="IPR018750">
    <property type="entry name" value="DUF2306_membrane"/>
</dbReference>
<evidence type="ECO:0000313" key="3">
    <source>
        <dbReference type="Proteomes" id="UP001305702"/>
    </source>
</evidence>